<evidence type="ECO:0000313" key="2">
    <source>
        <dbReference type="Proteomes" id="UP001497480"/>
    </source>
</evidence>
<name>A0AAV1XY20_LUPLU</name>
<organism evidence="1 2">
    <name type="scientific">Lupinus luteus</name>
    <name type="common">European yellow lupine</name>
    <dbReference type="NCBI Taxonomy" id="3873"/>
    <lineage>
        <taxon>Eukaryota</taxon>
        <taxon>Viridiplantae</taxon>
        <taxon>Streptophyta</taxon>
        <taxon>Embryophyta</taxon>
        <taxon>Tracheophyta</taxon>
        <taxon>Spermatophyta</taxon>
        <taxon>Magnoliopsida</taxon>
        <taxon>eudicotyledons</taxon>
        <taxon>Gunneridae</taxon>
        <taxon>Pentapetalae</taxon>
        <taxon>rosids</taxon>
        <taxon>fabids</taxon>
        <taxon>Fabales</taxon>
        <taxon>Fabaceae</taxon>
        <taxon>Papilionoideae</taxon>
        <taxon>50 kb inversion clade</taxon>
        <taxon>genistoids sensu lato</taxon>
        <taxon>core genistoids</taxon>
        <taxon>Genisteae</taxon>
        <taxon>Lupinus</taxon>
    </lineage>
</organism>
<evidence type="ECO:0000313" key="1">
    <source>
        <dbReference type="EMBL" id="CAL0326666.1"/>
    </source>
</evidence>
<accession>A0AAV1XY20</accession>
<dbReference type="AlphaFoldDB" id="A0AAV1XY20"/>
<protein>
    <submittedName>
        <fullName evidence="1">Uncharacterized protein</fullName>
    </submittedName>
</protein>
<reference evidence="1 2" key="1">
    <citation type="submission" date="2024-03" db="EMBL/GenBank/DDBJ databases">
        <authorList>
            <person name="Martinez-Hernandez J."/>
        </authorList>
    </citation>
    <scope>NUCLEOTIDE SEQUENCE [LARGE SCALE GENOMIC DNA]</scope>
</reference>
<sequence length="79" mass="8920">MTSSSSSGSRVLQPGLKDHSLLHMQEQHISHNFWKGDLDRNLKYRRAQQFYNGASSIPTPIVPLSRKVDSIGLLNWKAS</sequence>
<keyword evidence="2" id="KW-1185">Reference proteome</keyword>
<comment type="caution">
    <text evidence="1">The sequence shown here is derived from an EMBL/GenBank/DDBJ whole genome shotgun (WGS) entry which is preliminary data.</text>
</comment>
<gene>
    <name evidence="1" type="ORF">LLUT_LOCUS27726</name>
</gene>
<proteinExistence type="predicted"/>
<dbReference type="EMBL" id="CAXHTB010000019">
    <property type="protein sequence ID" value="CAL0326666.1"/>
    <property type="molecule type" value="Genomic_DNA"/>
</dbReference>
<dbReference type="Proteomes" id="UP001497480">
    <property type="component" value="Unassembled WGS sequence"/>
</dbReference>